<dbReference type="PANTHER" id="PTHR46847">
    <property type="entry name" value="D-ALLOSE-BINDING PERIPLASMIC PROTEIN-RELATED"/>
    <property type="match status" value="1"/>
</dbReference>
<name>A0A521C0D9_9BACL</name>
<evidence type="ECO:0000256" key="1">
    <source>
        <dbReference type="ARBA" id="ARBA00004196"/>
    </source>
</evidence>
<reference evidence="5 6" key="1">
    <citation type="submission" date="2017-05" db="EMBL/GenBank/DDBJ databases">
        <authorList>
            <person name="Varghese N."/>
            <person name="Submissions S."/>
        </authorList>
    </citation>
    <scope>NUCLEOTIDE SEQUENCE [LARGE SCALE GENOMIC DNA]</scope>
    <source>
        <strain evidence="5 6">DSM 45474</strain>
    </source>
</reference>
<dbReference type="PANTHER" id="PTHR46847:SF1">
    <property type="entry name" value="D-ALLOSE-BINDING PERIPLASMIC PROTEIN-RELATED"/>
    <property type="match status" value="1"/>
</dbReference>
<sequence>MRRVLLISSIGALILSLYFSVYFAWQSFQYGGPIERKAAKKDYKYHVVFISQEKGSEYWKQVKRGAKDAAAEYDVVVEFKAPLQPNIDEHVDLIEMASASKVDGIITQGLTEEAFTPVINQAVDHGIQVITMDSDVKHSKRYAYIGTDNYRAGFLAGQRMVRELGGKGEVGVVTGSRRANNMIQRVEGFREAIRQHEKMRIVTVKESNISLVQASQKTKEIFNQYPDVDGLFGTSASDVIGMVEESESRGKMNDVVIIGFDQLPQTLKYLKEGKIEATITQEPYQIGYQSVQSMMALLQGKPMERRIYTPVKVLDRENMQAEEEDGP</sequence>
<organism evidence="5 6">
    <name type="scientific">Melghirimyces algeriensis</name>
    <dbReference type="NCBI Taxonomy" id="910412"/>
    <lineage>
        <taxon>Bacteria</taxon>
        <taxon>Bacillati</taxon>
        <taxon>Bacillota</taxon>
        <taxon>Bacilli</taxon>
        <taxon>Bacillales</taxon>
        <taxon>Thermoactinomycetaceae</taxon>
        <taxon>Melghirimyces</taxon>
    </lineage>
</organism>
<dbReference type="InterPro" id="IPR028082">
    <property type="entry name" value="Peripla_BP_I"/>
</dbReference>
<dbReference type="GO" id="GO:0030313">
    <property type="term" value="C:cell envelope"/>
    <property type="evidence" value="ECO:0007669"/>
    <property type="project" value="UniProtKB-SubCell"/>
</dbReference>
<evidence type="ECO:0000259" key="4">
    <source>
        <dbReference type="Pfam" id="PF13407"/>
    </source>
</evidence>
<accession>A0A521C0D9</accession>
<comment type="similarity">
    <text evidence="2">Belongs to the bacterial solute-binding protein 2 family.</text>
</comment>
<gene>
    <name evidence="5" type="ORF">SAMN06264849_10346</name>
</gene>
<protein>
    <submittedName>
        <fullName evidence="5">Monosaccharide ABC transporter substrate-binding protein, CUT2 family</fullName>
    </submittedName>
</protein>
<dbReference type="AlphaFoldDB" id="A0A521C0D9"/>
<evidence type="ECO:0000256" key="3">
    <source>
        <dbReference type="ARBA" id="ARBA00022729"/>
    </source>
</evidence>
<proteinExistence type="inferred from homology"/>
<keyword evidence="3" id="KW-0732">Signal</keyword>
<dbReference type="InterPro" id="IPR025997">
    <property type="entry name" value="SBP_2_dom"/>
</dbReference>
<dbReference type="OrthoDB" id="6196975at2"/>
<evidence type="ECO:0000256" key="2">
    <source>
        <dbReference type="ARBA" id="ARBA00007639"/>
    </source>
</evidence>
<comment type="subcellular location">
    <subcellularLocation>
        <location evidence="1">Cell envelope</location>
    </subcellularLocation>
</comment>
<dbReference type="Proteomes" id="UP000315636">
    <property type="component" value="Unassembled WGS sequence"/>
</dbReference>
<dbReference type="CDD" id="cd06314">
    <property type="entry name" value="PBP1_tmGBP"/>
    <property type="match status" value="1"/>
</dbReference>
<evidence type="ECO:0000313" key="6">
    <source>
        <dbReference type="Proteomes" id="UP000315636"/>
    </source>
</evidence>
<dbReference type="Gene3D" id="3.40.50.2300">
    <property type="match status" value="2"/>
</dbReference>
<dbReference type="GO" id="GO:0030246">
    <property type="term" value="F:carbohydrate binding"/>
    <property type="evidence" value="ECO:0007669"/>
    <property type="project" value="UniProtKB-ARBA"/>
</dbReference>
<dbReference type="EMBL" id="FXTI01000003">
    <property type="protein sequence ID" value="SMO52873.1"/>
    <property type="molecule type" value="Genomic_DNA"/>
</dbReference>
<feature type="domain" description="Periplasmic binding protein" evidence="4">
    <location>
        <begin position="47"/>
        <end position="301"/>
    </location>
</feature>
<keyword evidence="6" id="KW-1185">Reference proteome</keyword>
<dbReference type="Pfam" id="PF13407">
    <property type="entry name" value="Peripla_BP_4"/>
    <property type="match status" value="1"/>
</dbReference>
<dbReference type="SUPFAM" id="SSF53822">
    <property type="entry name" value="Periplasmic binding protein-like I"/>
    <property type="match status" value="1"/>
</dbReference>
<evidence type="ECO:0000313" key="5">
    <source>
        <dbReference type="EMBL" id="SMO52873.1"/>
    </source>
</evidence>